<reference evidence="2 3" key="1">
    <citation type="submission" date="2020-08" db="EMBL/GenBank/DDBJ databases">
        <title>Sequencing the genomes of 1000 actinobacteria strains.</title>
        <authorList>
            <person name="Klenk H.-P."/>
        </authorList>
    </citation>
    <scope>NUCLEOTIDE SEQUENCE [LARGE SCALE GENOMIC DNA]</scope>
    <source>
        <strain evidence="2 3">DSM 45298</strain>
    </source>
</reference>
<evidence type="ECO:0000256" key="1">
    <source>
        <dbReference type="SAM" id="MobiDB-lite"/>
    </source>
</evidence>
<proteinExistence type="predicted"/>
<dbReference type="EMBL" id="JACIFP010000001">
    <property type="protein sequence ID" value="MBB4137088.1"/>
    <property type="molecule type" value="Genomic_DNA"/>
</dbReference>
<sequence>MTDESLGSAQDEPGDEDEDEQRDERNGHFGTEHA</sequence>
<feature type="compositionally biased region" description="Acidic residues" evidence="1">
    <location>
        <begin position="12"/>
        <end position="21"/>
    </location>
</feature>
<dbReference type="Proteomes" id="UP000551501">
    <property type="component" value="Unassembled WGS sequence"/>
</dbReference>
<protein>
    <submittedName>
        <fullName evidence="2">Uncharacterized protein</fullName>
    </submittedName>
</protein>
<name>A0A840F3Q0_9ACTN</name>
<feature type="compositionally biased region" description="Basic and acidic residues" evidence="1">
    <location>
        <begin position="22"/>
        <end position="34"/>
    </location>
</feature>
<evidence type="ECO:0000313" key="2">
    <source>
        <dbReference type="EMBL" id="MBB4137088.1"/>
    </source>
</evidence>
<dbReference type="AlphaFoldDB" id="A0A840F3Q0"/>
<keyword evidence="3" id="KW-1185">Reference proteome</keyword>
<evidence type="ECO:0000313" key="3">
    <source>
        <dbReference type="Proteomes" id="UP000551501"/>
    </source>
</evidence>
<accession>A0A840F3Q0</accession>
<gene>
    <name evidence="2" type="ORF">BKA16_003640</name>
</gene>
<comment type="caution">
    <text evidence="2">The sequence shown here is derived from an EMBL/GenBank/DDBJ whole genome shotgun (WGS) entry which is preliminary data.</text>
</comment>
<organism evidence="2 3">
    <name type="scientific">Gordonia humi</name>
    <dbReference type="NCBI Taxonomy" id="686429"/>
    <lineage>
        <taxon>Bacteria</taxon>
        <taxon>Bacillati</taxon>
        <taxon>Actinomycetota</taxon>
        <taxon>Actinomycetes</taxon>
        <taxon>Mycobacteriales</taxon>
        <taxon>Gordoniaceae</taxon>
        <taxon>Gordonia</taxon>
    </lineage>
</organism>
<feature type="region of interest" description="Disordered" evidence="1">
    <location>
        <begin position="1"/>
        <end position="34"/>
    </location>
</feature>